<feature type="compositionally biased region" description="Polar residues" evidence="2">
    <location>
        <begin position="198"/>
        <end position="212"/>
    </location>
</feature>
<proteinExistence type="predicted"/>
<dbReference type="InterPro" id="IPR052679">
    <property type="entry name" value="Cell_Prolif_Regulator"/>
</dbReference>
<dbReference type="EMBL" id="KV587504">
    <property type="protein sequence ID" value="OPL32699.1"/>
    <property type="molecule type" value="Genomic_DNA"/>
</dbReference>
<accession>A0A3L5TRX9</accession>
<keyword evidence="1" id="KW-0175">Coiled coil</keyword>
<evidence type="ECO:0000256" key="2">
    <source>
        <dbReference type="SAM" id="MobiDB-lite"/>
    </source>
</evidence>
<evidence type="ECO:0000313" key="3">
    <source>
        <dbReference type="EMBL" id="OPL32699.1"/>
    </source>
</evidence>
<evidence type="ECO:0000313" key="4">
    <source>
        <dbReference type="Proteomes" id="UP000266721"/>
    </source>
</evidence>
<dbReference type="PANTHER" id="PTHR35079:SF1">
    <property type="entry name" value="LUNG ADENOMA SUSCEPTIBILITY PROTEIN 2"/>
    <property type="match status" value="1"/>
</dbReference>
<sequence>MELGFSHGPLAGSLPSCRIKCNGARIQVGSRDFTSATEALQAYLDQYSGLTTRMSVPYKRDVSDLLDPKSILHMTADRSLQTGVRDTQIEMKLADVKTSMNSNYDRMEKSSKLRKEAPNATALCIFLTELFLTVIICISAEDALNRSGDLLIQIQHDELRKPQSDIDSVSTDMLMTMNPSAGYSERKHIYSYKRPKSQQRTIDPLTNRSDNANDFFIKRPPPSSFNTRVGTIPLRERSRSVSPSSTRQSEKLFKKPQKWIKDPNVTDTKSPSWIDVLDITDPSDSMWSKRDLRSGRPPPSWVNGLEGSDITSLVSQPVYGVGVSELLDTSAQGLRYDDLMKSPRKSRRGNDKYDLTSQLPREVMESGTPIRSRRPLSPDTDIVLDGDRPWEKQVAFKSPVYVDEDTSDSDVKAPTYTGRHQPGSLETLKNMLYKLQSEESTGSRAEKLLAAQEQLNLSNEELEDALRDYNFDDEPGGKSLKK</sequence>
<dbReference type="Proteomes" id="UP000266721">
    <property type="component" value="Unassembled WGS sequence"/>
</dbReference>
<name>A0A3L5TRX9_MYTGA</name>
<gene>
    <name evidence="3" type="ORF">AM593_09009</name>
</gene>
<feature type="region of interest" description="Disordered" evidence="2">
    <location>
        <begin position="404"/>
        <end position="423"/>
    </location>
</feature>
<organism evidence="3 4">
    <name type="scientific">Mytilus galloprovincialis</name>
    <name type="common">Mediterranean mussel</name>
    <dbReference type="NCBI Taxonomy" id="29158"/>
    <lineage>
        <taxon>Eukaryota</taxon>
        <taxon>Metazoa</taxon>
        <taxon>Spiralia</taxon>
        <taxon>Lophotrochozoa</taxon>
        <taxon>Mollusca</taxon>
        <taxon>Bivalvia</taxon>
        <taxon>Autobranchia</taxon>
        <taxon>Pteriomorphia</taxon>
        <taxon>Mytilida</taxon>
        <taxon>Mytiloidea</taxon>
        <taxon>Mytilidae</taxon>
        <taxon>Mytilinae</taxon>
        <taxon>Mytilus</taxon>
    </lineage>
</organism>
<dbReference type="PANTHER" id="PTHR35079">
    <property type="entry name" value="LUNG ADENOMA SUSCEPTIBILITY PROTEIN 2"/>
    <property type="match status" value="1"/>
</dbReference>
<feature type="non-terminal residue" evidence="3">
    <location>
        <position position="1"/>
    </location>
</feature>
<comment type="caution">
    <text evidence="3">The sequence shown here is derived from an EMBL/GenBank/DDBJ whole genome shotgun (WGS) entry which is preliminary data.</text>
</comment>
<keyword evidence="4" id="KW-1185">Reference proteome</keyword>
<feature type="region of interest" description="Disordered" evidence="2">
    <location>
        <begin position="194"/>
        <end position="220"/>
    </location>
</feature>
<feature type="coiled-coil region" evidence="1">
    <location>
        <begin position="445"/>
        <end position="472"/>
    </location>
</feature>
<dbReference type="AlphaFoldDB" id="A0A3L5TRX9"/>
<feature type="region of interest" description="Disordered" evidence="2">
    <location>
        <begin position="339"/>
        <end position="385"/>
    </location>
</feature>
<evidence type="ECO:0000256" key="1">
    <source>
        <dbReference type="SAM" id="Coils"/>
    </source>
</evidence>
<protein>
    <submittedName>
        <fullName evidence="3">Uncharacterized protein</fullName>
    </submittedName>
</protein>
<reference evidence="3 4" key="1">
    <citation type="journal article" date="2016" name="PLoS ONE">
        <title>A First Insight into the Genome of the Filter-Feeder Mussel Mytilus galloprovincialis.</title>
        <authorList>
            <person name="Murgarella M."/>
            <person name="Puiu D."/>
            <person name="Novoa B."/>
            <person name="Figueras A."/>
            <person name="Posada D."/>
            <person name="Canchaya C."/>
        </authorList>
    </citation>
    <scope>NUCLEOTIDE SEQUENCE [LARGE SCALE GENOMIC DNA]</scope>
    <source>
        <tissue evidence="3">Muscle</tissue>
    </source>
</reference>